<evidence type="ECO:0000313" key="3">
    <source>
        <dbReference type="Proteomes" id="UP000452321"/>
    </source>
</evidence>
<dbReference type="Proteomes" id="UP000452321">
    <property type="component" value="Unassembled WGS sequence"/>
</dbReference>
<evidence type="ECO:0000256" key="1">
    <source>
        <dbReference type="SAM" id="MobiDB-lite"/>
    </source>
</evidence>
<dbReference type="InterPro" id="IPR009482">
    <property type="entry name" value="DUF1102"/>
</dbReference>
<protein>
    <submittedName>
        <fullName evidence="2">DUF1102 domain-containing protein</fullName>
    </submittedName>
</protein>
<feature type="compositionally biased region" description="Low complexity" evidence="1">
    <location>
        <begin position="174"/>
        <end position="194"/>
    </location>
</feature>
<dbReference type="Pfam" id="PF06510">
    <property type="entry name" value="DUF1102"/>
    <property type="match status" value="1"/>
</dbReference>
<proteinExistence type="predicted"/>
<name>A0A6B1IQX2_9EURY</name>
<feature type="region of interest" description="Disordered" evidence="1">
    <location>
        <begin position="168"/>
        <end position="194"/>
    </location>
</feature>
<sequence>MNRRQFVIGLGATAAGGGAALGTGAFTSVDADRTANVAVADEDEAYLRIVPSPNTANGAFAEDTSRSDGKQLTLDFNDSIPNRGSVGVGQSSEYEFDDVFRIENQGTQTVYVNISNVSTHGGDTTVRFYVRDGAGNRKFITSGSNDLEVGTGVTRNIGVYIDTAEESNYSTPIDDSGSATIAASASSDDPVVSP</sequence>
<dbReference type="AlphaFoldDB" id="A0A6B1IQX2"/>
<reference evidence="2 3" key="1">
    <citation type="submission" date="2019-11" db="EMBL/GenBank/DDBJ databases">
        <title>Genome sequences of 17 halophilic strains isolated from different environments.</title>
        <authorList>
            <person name="Furrow R.E."/>
        </authorList>
    </citation>
    <scope>NUCLEOTIDE SEQUENCE [LARGE SCALE GENOMIC DNA]</scope>
    <source>
        <strain evidence="2 3">22502_06_Cabo</strain>
    </source>
</reference>
<evidence type="ECO:0000313" key="2">
    <source>
        <dbReference type="EMBL" id="MYL68824.1"/>
    </source>
</evidence>
<comment type="caution">
    <text evidence="2">The sequence shown here is derived from an EMBL/GenBank/DDBJ whole genome shotgun (WGS) entry which is preliminary data.</text>
</comment>
<dbReference type="EMBL" id="WMFC01000022">
    <property type="protein sequence ID" value="MYL68824.1"/>
    <property type="molecule type" value="Genomic_DNA"/>
</dbReference>
<accession>A0A6B1IQX2</accession>
<dbReference type="RefSeq" id="WP_159359045.1">
    <property type="nucleotide sequence ID" value="NZ_WMFC01000022.1"/>
</dbReference>
<organism evidence="2 3">
    <name type="scientific">Halorubrum distributum</name>
    <dbReference type="NCBI Taxonomy" id="29283"/>
    <lineage>
        <taxon>Archaea</taxon>
        <taxon>Methanobacteriati</taxon>
        <taxon>Methanobacteriota</taxon>
        <taxon>Stenosarchaea group</taxon>
        <taxon>Halobacteria</taxon>
        <taxon>Halobacteriales</taxon>
        <taxon>Haloferacaceae</taxon>
        <taxon>Halorubrum</taxon>
        <taxon>Halorubrum distributum group</taxon>
    </lineage>
</organism>
<gene>
    <name evidence="2" type="ORF">GLW30_13925</name>
</gene>